<organism evidence="1 2">
    <name type="scientific">Ecytonucleospora hepatopenaei</name>
    <dbReference type="NCBI Taxonomy" id="646526"/>
    <lineage>
        <taxon>Eukaryota</taxon>
        <taxon>Fungi</taxon>
        <taxon>Fungi incertae sedis</taxon>
        <taxon>Microsporidia</taxon>
        <taxon>Enterocytozoonidae</taxon>
        <taxon>Ecytonucleospora</taxon>
    </lineage>
</organism>
<name>A0A1W0E8D2_9MICR</name>
<gene>
    <name evidence="1" type="ORF">EHP00_569</name>
</gene>
<dbReference type="OrthoDB" id="424572at2759"/>
<evidence type="ECO:0000313" key="2">
    <source>
        <dbReference type="Proteomes" id="UP000192758"/>
    </source>
</evidence>
<evidence type="ECO:0000313" key="1">
    <source>
        <dbReference type="EMBL" id="OQS55527.1"/>
    </source>
</evidence>
<sequence length="585" mass="69164">MEIFSREFAYKENLVFLVCDFYFDKYIPESIYEVTDNIALFPVNNYPLIDYILQNLLEQNFTNIVLVGNEIATVIKHVMKGKFDLVMNISYLSNDVLFKRDTNYRYNLENFGQFFRQLLAFNIQNNFLVMPANTFTTFNLEYMRLMLLKNNATSVFYIFDTETNDPEFFKYDFSETGRIFGIVQNKKKKTGDIIKYNSPAFIYTTPVLCNLFNEFQDACDIIQLFEDLKSTFSFGKFAFFCITEELLINQNILNLDRSKCLWGTLQEKSLSDFQSNSCFENSIIVNETSTIQAYSQNNGNYDTEYTYESNMIFIQEKNIYYNKEITTLYDYINICKDLLKYTDVLLSNTRLKKFTEQFKINHMQEMEEIRGKLKKIAATENFVVYNEASNVFLEIKSTGEVFDCYTLDLKLFNEEDSKEIDVNQDSFFEECIFYLKKCFKRNETNLEKVYKNITLFKISSNTTTEEVLEALASFFVEIITEELEIQKINKGVNNPTYNLEIIETLICNAATYFYLIANEIQDNEAMHVYFMDYFTDIIEDEIQGEIKFKIFYAYCYLLKSCKIIHKKVLKGYIKEMTVKEKEFNV</sequence>
<comment type="caution">
    <text evidence="1">The sequence shown here is derived from an EMBL/GenBank/DDBJ whole genome shotgun (WGS) entry which is preliminary data.</text>
</comment>
<dbReference type="STRING" id="646526.A0A1W0E8D2"/>
<keyword evidence="2" id="KW-1185">Reference proteome</keyword>
<dbReference type="Gene3D" id="3.90.550.10">
    <property type="entry name" value="Spore Coat Polysaccharide Biosynthesis Protein SpsA, Chain A"/>
    <property type="match status" value="1"/>
</dbReference>
<dbReference type="EMBL" id="MNPJ01000007">
    <property type="protein sequence ID" value="OQS55527.1"/>
    <property type="molecule type" value="Genomic_DNA"/>
</dbReference>
<dbReference type="VEuPathDB" id="MicrosporidiaDB:EHP00_569"/>
<dbReference type="AlphaFoldDB" id="A0A1W0E8D2"/>
<accession>A0A1W0E8D2</accession>
<dbReference type="InterPro" id="IPR029044">
    <property type="entry name" value="Nucleotide-diphossugar_trans"/>
</dbReference>
<protein>
    <submittedName>
        <fullName evidence="1">Uncharacterized protein</fullName>
    </submittedName>
</protein>
<dbReference type="Proteomes" id="UP000192758">
    <property type="component" value="Unassembled WGS sequence"/>
</dbReference>
<dbReference type="SUPFAM" id="SSF53448">
    <property type="entry name" value="Nucleotide-diphospho-sugar transferases"/>
    <property type="match status" value="1"/>
</dbReference>
<proteinExistence type="predicted"/>
<reference evidence="1 2" key="1">
    <citation type="journal article" date="2017" name="Environ. Microbiol.">
        <title>Decay of the glycolytic pathway and adaptation to intranuclear parasitism within Enterocytozoonidae microsporidia.</title>
        <authorList>
            <person name="Wiredu Boakye D."/>
            <person name="Jaroenlak P."/>
            <person name="Prachumwat A."/>
            <person name="Williams T.A."/>
            <person name="Bateman K.S."/>
            <person name="Itsathitphaisarn O."/>
            <person name="Sritunyalucksana K."/>
            <person name="Paszkiewicz K.H."/>
            <person name="Moore K.A."/>
            <person name="Stentiford G.D."/>
            <person name="Williams B.A."/>
        </authorList>
    </citation>
    <scope>NUCLEOTIDE SEQUENCE [LARGE SCALE GENOMIC DNA]</scope>
    <source>
        <strain evidence="1 2">TH1</strain>
    </source>
</reference>